<proteinExistence type="predicted"/>
<organism evidence="1 2">
    <name type="scientific">Phytophthora palmivora</name>
    <dbReference type="NCBI Taxonomy" id="4796"/>
    <lineage>
        <taxon>Eukaryota</taxon>
        <taxon>Sar</taxon>
        <taxon>Stramenopiles</taxon>
        <taxon>Oomycota</taxon>
        <taxon>Peronosporomycetes</taxon>
        <taxon>Peronosporales</taxon>
        <taxon>Peronosporaceae</taxon>
        <taxon>Phytophthora</taxon>
    </lineage>
</organism>
<keyword evidence="2" id="KW-1185">Reference proteome</keyword>
<sequence length="134" mass="15469">MFEQEIGQLRIDRRVAEEEHNASHDPYPPAAAGTVNANQFCGMTMVQHDTQGESFVIPKHLALMSADLSERYTYMTKNYLVSIYDASDDFLGFPMCYRIVTDHYRLTPWENFAWDDIKNRIHNFAQEVNDLGSS</sequence>
<name>A0A2P4XQR5_9STRA</name>
<protein>
    <submittedName>
        <fullName evidence="1">Uncharacterized protein</fullName>
    </submittedName>
</protein>
<dbReference type="AlphaFoldDB" id="A0A2P4XQR5"/>
<gene>
    <name evidence="1" type="ORF">PHPALM_16039</name>
</gene>
<dbReference type="EMBL" id="NCKW01008585">
    <property type="protein sequence ID" value="POM67874.1"/>
    <property type="molecule type" value="Genomic_DNA"/>
</dbReference>
<dbReference type="OrthoDB" id="100582at2759"/>
<comment type="caution">
    <text evidence="1">The sequence shown here is derived from an EMBL/GenBank/DDBJ whole genome shotgun (WGS) entry which is preliminary data.</text>
</comment>
<accession>A0A2P4XQR5</accession>
<evidence type="ECO:0000313" key="2">
    <source>
        <dbReference type="Proteomes" id="UP000237271"/>
    </source>
</evidence>
<evidence type="ECO:0000313" key="1">
    <source>
        <dbReference type="EMBL" id="POM67874.1"/>
    </source>
</evidence>
<reference evidence="1 2" key="1">
    <citation type="journal article" date="2017" name="Genome Biol. Evol.">
        <title>Phytophthora megakarya and P. palmivora, closely related causal agents of cacao black pod rot, underwent increases in genome sizes and gene numbers by different mechanisms.</title>
        <authorList>
            <person name="Ali S.S."/>
            <person name="Shao J."/>
            <person name="Lary D.J."/>
            <person name="Kronmiller B."/>
            <person name="Shen D."/>
            <person name="Strem M.D."/>
            <person name="Amoako-Attah I."/>
            <person name="Akrofi A.Y."/>
            <person name="Begoude B.A."/>
            <person name="Ten Hoopen G.M."/>
            <person name="Coulibaly K."/>
            <person name="Kebe B.I."/>
            <person name="Melnick R.L."/>
            <person name="Guiltinan M.J."/>
            <person name="Tyler B.M."/>
            <person name="Meinhardt L.W."/>
            <person name="Bailey B.A."/>
        </authorList>
    </citation>
    <scope>NUCLEOTIDE SEQUENCE [LARGE SCALE GENOMIC DNA]</scope>
    <source>
        <strain evidence="2">sbr112.9</strain>
    </source>
</reference>
<dbReference type="Proteomes" id="UP000237271">
    <property type="component" value="Unassembled WGS sequence"/>
</dbReference>